<organism evidence="3 4">
    <name type="scientific">Chryseolinea lacunae</name>
    <dbReference type="NCBI Taxonomy" id="2801331"/>
    <lineage>
        <taxon>Bacteria</taxon>
        <taxon>Pseudomonadati</taxon>
        <taxon>Bacteroidota</taxon>
        <taxon>Cytophagia</taxon>
        <taxon>Cytophagales</taxon>
        <taxon>Fulvivirgaceae</taxon>
        <taxon>Chryseolinea</taxon>
    </lineage>
</organism>
<sequence>MQPSQKPYLTTLTPLRGIAALLVVVFHSNLMVMGFVPPGYTKLLDFGWLWVDFFFILSGFIMCYVYGRDFEHVVTRGNYWKFIGARFARIYPIHLFTLVWASIMTAIVLSYARGLDPFFQEMFNLGAIPSSLVLLQGMHLYTSAPLNTPSWSLSTEWWMYMIFPFLVPYFTNVRSVWKIVTVILIVAGYVGLKYGLGDGKGPFGYSINFVADWGFIRCFLGFAIGMLVYDLYKAGTGYTLFKSSISFAISFLGALVAMHLGIDDMLTLAFFPFIILCAAYNGTQVKRMLDWKPLQRLGDWSFSIYMVHIPIAYFFTIWSVRQNPTLFADFMKLVTTPPDLALGWKLCIGLVALTLIVASLTYRYVEIPARNYLNKRFQTRRTPLVVEEAKAQLIFHDASSARQAHR</sequence>
<evidence type="ECO:0000259" key="2">
    <source>
        <dbReference type="Pfam" id="PF01757"/>
    </source>
</evidence>
<keyword evidence="3" id="KW-0808">Transferase</keyword>
<accession>A0ABS1KZK2</accession>
<evidence type="ECO:0000313" key="3">
    <source>
        <dbReference type="EMBL" id="MBL0744097.1"/>
    </source>
</evidence>
<feature type="transmembrane region" description="Helical" evidence="1">
    <location>
        <begin position="239"/>
        <end position="259"/>
    </location>
</feature>
<dbReference type="RefSeq" id="WP_202013744.1">
    <property type="nucleotide sequence ID" value="NZ_JAERRB010000009.1"/>
</dbReference>
<dbReference type="PANTHER" id="PTHR23028:SF131">
    <property type="entry name" value="BLR2367 PROTEIN"/>
    <property type="match status" value="1"/>
</dbReference>
<feature type="transmembrane region" description="Helical" evidence="1">
    <location>
        <begin position="302"/>
        <end position="321"/>
    </location>
</feature>
<dbReference type="PANTHER" id="PTHR23028">
    <property type="entry name" value="ACETYLTRANSFERASE"/>
    <property type="match status" value="1"/>
</dbReference>
<comment type="caution">
    <text evidence="3">The sequence shown here is derived from an EMBL/GenBank/DDBJ whole genome shotgun (WGS) entry which is preliminary data.</text>
</comment>
<keyword evidence="1" id="KW-1133">Transmembrane helix</keyword>
<feature type="domain" description="Acyltransferase 3" evidence="2">
    <location>
        <begin position="15"/>
        <end position="357"/>
    </location>
</feature>
<dbReference type="EMBL" id="JAERRB010000009">
    <property type="protein sequence ID" value="MBL0744097.1"/>
    <property type="molecule type" value="Genomic_DNA"/>
</dbReference>
<proteinExistence type="predicted"/>
<feature type="transmembrane region" description="Helical" evidence="1">
    <location>
        <begin position="265"/>
        <end position="282"/>
    </location>
</feature>
<dbReference type="GO" id="GO:0016746">
    <property type="term" value="F:acyltransferase activity"/>
    <property type="evidence" value="ECO:0007669"/>
    <property type="project" value="UniProtKB-KW"/>
</dbReference>
<keyword evidence="1" id="KW-0812">Transmembrane</keyword>
<protein>
    <submittedName>
        <fullName evidence="3">Acyltransferase</fullName>
    </submittedName>
</protein>
<keyword evidence="3" id="KW-0012">Acyltransferase</keyword>
<feature type="transmembrane region" description="Helical" evidence="1">
    <location>
        <begin position="176"/>
        <end position="194"/>
    </location>
</feature>
<evidence type="ECO:0000313" key="4">
    <source>
        <dbReference type="Proteomes" id="UP000613030"/>
    </source>
</evidence>
<dbReference type="InterPro" id="IPR002656">
    <property type="entry name" value="Acyl_transf_3_dom"/>
</dbReference>
<evidence type="ECO:0000256" key="1">
    <source>
        <dbReference type="SAM" id="Phobius"/>
    </source>
</evidence>
<gene>
    <name evidence="3" type="ORF">JI741_22885</name>
</gene>
<feature type="transmembrane region" description="Helical" evidence="1">
    <location>
        <begin position="15"/>
        <end position="36"/>
    </location>
</feature>
<feature type="transmembrane region" description="Helical" evidence="1">
    <location>
        <begin position="341"/>
        <end position="365"/>
    </location>
</feature>
<reference evidence="3 4" key="1">
    <citation type="submission" date="2021-01" db="EMBL/GenBank/DDBJ databases">
        <title>Chryseolinea sp. Jin1 Genome sequencing and assembly.</title>
        <authorList>
            <person name="Kim I."/>
        </authorList>
    </citation>
    <scope>NUCLEOTIDE SEQUENCE [LARGE SCALE GENOMIC DNA]</scope>
    <source>
        <strain evidence="3 4">Jin1</strain>
    </source>
</reference>
<feature type="transmembrane region" description="Helical" evidence="1">
    <location>
        <begin position="87"/>
        <end position="111"/>
    </location>
</feature>
<dbReference type="Pfam" id="PF01757">
    <property type="entry name" value="Acyl_transf_3"/>
    <property type="match status" value="1"/>
</dbReference>
<feature type="transmembrane region" description="Helical" evidence="1">
    <location>
        <begin position="48"/>
        <end position="67"/>
    </location>
</feature>
<keyword evidence="4" id="KW-1185">Reference proteome</keyword>
<dbReference type="InterPro" id="IPR050879">
    <property type="entry name" value="Acyltransferase_3"/>
</dbReference>
<feature type="transmembrane region" description="Helical" evidence="1">
    <location>
        <begin position="214"/>
        <end position="232"/>
    </location>
</feature>
<keyword evidence="1" id="KW-0472">Membrane</keyword>
<name>A0ABS1KZK2_9BACT</name>
<dbReference type="Proteomes" id="UP000613030">
    <property type="component" value="Unassembled WGS sequence"/>
</dbReference>
<feature type="transmembrane region" description="Helical" evidence="1">
    <location>
        <begin position="150"/>
        <end position="169"/>
    </location>
</feature>